<feature type="region of interest" description="Disordered" evidence="1">
    <location>
        <begin position="1"/>
        <end position="45"/>
    </location>
</feature>
<name>A0A6A5X366_9PLEO</name>
<protein>
    <submittedName>
        <fullName evidence="2">Uncharacterized protein</fullName>
    </submittedName>
</protein>
<dbReference type="OrthoDB" id="2588098at2759"/>
<dbReference type="Proteomes" id="UP000799779">
    <property type="component" value="Unassembled WGS sequence"/>
</dbReference>
<proteinExistence type="predicted"/>
<sequence length="114" mass="13220">MPKTLSREISPPRPRKRHKPSNIASPSDDDENYRSLPHSEPSLATVKAGRAKIEDHLTYFREHLAKCSRETTQNILRLPIDAKSHQTIFDFNSRSLHQCLSRCPRVYLSSSRYF</sequence>
<keyword evidence="3" id="KW-1185">Reference proteome</keyword>
<reference evidence="2" key="1">
    <citation type="journal article" date="2020" name="Stud. Mycol.">
        <title>101 Dothideomycetes genomes: a test case for predicting lifestyles and emergence of pathogens.</title>
        <authorList>
            <person name="Haridas S."/>
            <person name="Albert R."/>
            <person name="Binder M."/>
            <person name="Bloem J."/>
            <person name="Labutti K."/>
            <person name="Salamov A."/>
            <person name="Andreopoulos B."/>
            <person name="Baker S."/>
            <person name="Barry K."/>
            <person name="Bills G."/>
            <person name="Bluhm B."/>
            <person name="Cannon C."/>
            <person name="Castanera R."/>
            <person name="Culley D."/>
            <person name="Daum C."/>
            <person name="Ezra D."/>
            <person name="Gonzalez J."/>
            <person name="Henrissat B."/>
            <person name="Kuo A."/>
            <person name="Liang C."/>
            <person name="Lipzen A."/>
            <person name="Lutzoni F."/>
            <person name="Magnuson J."/>
            <person name="Mondo S."/>
            <person name="Nolan M."/>
            <person name="Ohm R."/>
            <person name="Pangilinan J."/>
            <person name="Park H.-J."/>
            <person name="Ramirez L."/>
            <person name="Alfaro M."/>
            <person name="Sun H."/>
            <person name="Tritt A."/>
            <person name="Yoshinaga Y."/>
            <person name="Zwiers L.-H."/>
            <person name="Turgeon B."/>
            <person name="Goodwin S."/>
            <person name="Spatafora J."/>
            <person name="Crous P."/>
            <person name="Grigoriev I."/>
        </authorList>
    </citation>
    <scope>NUCLEOTIDE SEQUENCE</scope>
    <source>
        <strain evidence="2">CBS 123094</strain>
    </source>
</reference>
<evidence type="ECO:0000256" key="1">
    <source>
        <dbReference type="SAM" id="MobiDB-lite"/>
    </source>
</evidence>
<organism evidence="2 3">
    <name type="scientific">Amniculicola lignicola CBS 123094</name>
    <dbReference type="NCBI Taxonomy" id="1392246"/>
    <lineage>
        <taxon>Eukaryota</taxon>
        <taxon>Fungi</taxon>
        <taxon>Dikarya</taxon>
        <taxon>Ascomycota</taxon>
        <taxon>Pezizomycotina</taxon>
        <taxon>Dothideomycetes</taxon>
        <taxon>Pleosporomycetidae</taxon>
        <taxon>Pleosporales</taxon>
        <taxon>Amniculicolaceae</taxon>
        <taxon>Amniculicola</taxon>
    </lineage>
</organism>
<evidence type="ECO:0000313" key="3">
    <source>
        <dbReference type="Proteomes" id="UP000799779"/>
    </source>
</evidence>
<dbReference type="EMBL" id="ML977557">
    <property type="protein sequence ID" value="KAF2007350.1"/>
    <property type="molecule type" value="Genomic_DNA"/>
</dbReference>
<dbReference type="AlphaFoldDB" id="A0A6A5X366"/>
<accession>A0A6A5X366</accession>
<gene>
    <name evidence="2" type="ORF">P154DRAFT_517100</name>
</gene>
<evidence type="ECO:0000313" key="2">
    <source>
        <dbReference type="EMBL" id="KAF2007350.1"/>
    </source>
</evidence>